<dbReference type="InParanoid" id="A0A3Q7IG49"/>
<name>A0A3Q7IG49_SOLLC</name>
<dbReference type="Proteomes" id="UP000004994">
    <property type="component" value="Chromosome 10"/>
</dbReference>
<proteinExistence type="predicted"/>
<dbReference type="KEGG" id="sly:138338838"/>
<dbReference type="PANTHER" id="PTHR36264:SF4">
    <property type="entry name" value="TF-B3 DOMAIN-CONTAINING PROTEIN"/>
    <property type="match status" value="1"/>
</dbReference>
<dbReference type="Gramene" id="Solyc10g047720.1.1">
    <property type="protein sequence ID" value="Solyc10g047720.1.1.1"/>
    <property type="gene ID" value="Solyc10g047720.1"/>
</dbReference>
<evidence type="ECO:0000313" key="2">
    <source>
        <dbReference type="Proteomes" id="UP000004994"/>
    </source>
</evidence>
<dbReference type="GeneID" id="138338838"/>
<dbReference type="PaxDb" id="4081-Solyc10g047720.1.1"/>
<accession>A0A3Q7IG49</accession>
<evidence type="ECO:0008006" key="3">
    <source>
        <dbReference type="Google" id="ProtNLM"/>
    </source>
</evidence>
<reference evidence="1" key="1">
    <citation type="journal article" date="2012" name="Nature">
        <title>The tomato genome sequence provides insights into fleshy fruit evolution.</title>
        <authorList>
            <consortium name="Tomato Genome Consortium"/>
        </authorList>
    </citation>
    <scope>NUCLEOTIDE SEQUENCE [LARGE SCALE GENOMIC DNA]</scope>
    <source>
        <strain evidence="1">cv. Heinz 1706</strain>
    </source>
</reference>
<sequence>MSDQRPLLSLKKTFFYNFFPSKEEEEACKINNTPYQVTRKLVEIRDLYPAPRIDRQNPWQIKKKLTHDEIVVGMLIIPFFEMFEYILRYWTLGVAKSLENGCKVCVDMWDITEETIPKKYEGGSVWFKKLFYEDFSLWSIELFKDRRLGESDEIGIYWDPRSATLVFKLLSQVGS</sequence>
<dbReference type="OMA" id="MWDITEE"/>
<dbReference type="RefSeq" id="XP_069146023.1">
    <property type="nucleotide sequence ID" value="XM_069289922.1"/>
</dbReference>
<dbReference type="PANTHER" id="PTHR36264">
    <property type="entry name" value="SET DOMAIN-CONTAINING PROTEIN"/>
    <property type="match status" value="1"/>
</dbReference>
<keyword evidence="2" id="KW-1185">Reference proteome</keyword>
<organism evidence="1">
    <name type="scientific">Solanum lycopersicum</name>
    <name type="common">Tomato</name>
    <name type="synonym">Lycopersicon esculentum</name>
    <dbReference type="NCBI Taxonomy" id="4081"/>
    <lineage>
        <taxon>Eukaryota</taxon>
        <taxon>Viridiplantae</taxon>
        <taxon>Streptophyta</taxon>
        <taxon>Embryophyta</taxon>
        <taxon>Tracheophyta</taxon>
        <taxon>Spermatophyta</taxon>
        <taxon>Magnoliopsida</taxon>
        <taxon>eudicotyledons</taxon>
        <taxon>Gunneridae</taxon>
        <taxon>Pentapetalae</taxon>
        <taxon>asterids</taxon>
        <taxon>lamiids</taxon>
        <taxon>Solanales</taxon>
        <taxon>Solanaceae</taxon>
        <taxon>Solanoideae</taxon>
        <taxon>Solaneae</taxon>
        <taxon>Solanum</taxon>
        <taxon>Solanum subgen. Lycopersicon</taxon>
    </lineage>
</organism>
<evidence type="ECO:0000313" key="1">
    <source>
        <dbReference type="EnsemblPlants" id="Solyc10g047720.1.1.1"/>
    </source>
</evidence>
<dbReference type="EnsemblPlants" id="Solyc10g047720.1.1">
    <property type="protein sequence ID" value="Solyc10g047720.1.1.1"/>
    <property type="gene ID" value="Solyc10g047720.1"/>
</dbReference>
<protein>
    <recommendedName>
        <fullName evidence="3">TF-B3 domain-containing protein</fullName>
    </recommendedName>
</protein>
<reference evidence="1" key="2">
    <citation type="submission" date="2019-01" db="UniProtKB">
        <authorList>
            <consortium name="EnsemblPlants"/>
        </authorList>
    </citation>
    <scope>IDENTIFICATION</scope>
    <source>
        <strain evidence="1">cv. Heinz 1706</strain>
    </source>
</reference>
<dbReference type="AlphaFoldDB" id="A0A3Q7IG49"/>